<protein>
    <submittedName>
        <fullName evidence="1">Uncharacterized protein</fullName>
    </submittedName>
</protein>
<dbReference type="AlphaFoldDB" id="A0A418PP62"/>
<name>A0A418PP62_9BACT</name>
<evidence type="ECO:0000313" key="2">
    <source>
        <dbReference type="Proteomes" id="UP000283522"/>
    </source>
</evidence>
<reference evidence="1 2" key="1">
    <citation type="submission" date="2018-09" db="EMBL/GenBank/DDBJ databases">
        <authorList>
            <person name="Wang X."/>
            <person name="Du Z."/>
        </authorList>
    </citation>
    <scope>NUCLEOTIDE SEQUENCE [LARGE SCALE GENOMIC DNA]</scope>
    <source>
        <strain evidence="1 2">N3</strain>
    </source>
</reference>
<accession>A0A418PP62</accession>
<comment type="caution">
    <text evidence="1">The sequence shown here is derived from an EMBL/GenBank/DDBJ whole genome shotgun (WGS) entry which is preliminary data.</text>
</comment>
<gene>
    <name evidence="1" type="ORF">D0X99_15885</name>
</gene>
<sequence length="65" mass="7656">MKLDIYSNHLELLVLEKQHNQILIKLKKAYTSYGIGLFYFFSKNQSHSYSLSGGDDKNDERRFLV</sequence>
<organism evidence="1 2">
    <name type="scientific">Algoriphagus lacus</name>
    <dbReference type="NCBI Taxonomy" id="2056311"/>
    <lineage>
        <taxon>Bacteria</taxon>
        <taxon>Pseudomonadati</taxon>
        <taxon>Bacteroidota</taxon>
        <taxon>Cytophagia</taxon>
        <taxon>Cytophagales</taxon>
        <taxon>Cyclobacteriaceae</taxon>
        <taxon>Algoriphagus</taxon>
    </lineage>
</organism>
<dbReference type="Proteomes" id="UP000283522">
    <property type="component" value="Unassembled WGS sequence"/>
</dbReference>
<proteinExistence type="predicted"/>
<dbReference type="EMBL" id="QXML01000008">
    <property type="protein sequence ID" value="RIW13720.1"/>
    <property type="molecule type" value="Genomic_DNA"/>
</dbReference>
<evidence type="ECO:0000313" key="1">
    <source>
        <dbReference type="EMBL" id="RIW13720.1"/>
    </source>
</evidence>
<keyword evidence="2" id="KW-1185">Reference proteome</keyword>